<keyword evidence="2" id="KW-0732">Signal</keyword>
<proteinExistence type="predicted"/>
<dbReference type="EMBL" id="CAJVPL010003661">
    <property type="protein sequence ID" value="CAG8636385.1"/>
    <property type="molecule type" value="Genomic_DNA"/>
</dbReference>
<dbReference type="OrthoDB" id="432528at2759"/>
<feature type="signal peptide" evidence="2">
    <location>
        <begin position="1"/>
        <end position="17"/>
    </location>
</feature>
<evidence type="ECO:0000256" key="2">
    <source>
        <dbReference type="SAM" id="SignalP"/>
    </source>
</evidence>
<keyword evidence="1" id="KW-0472">Membrane</keyword>
<feature type="transmembrane region" description="Helical" evidence="1">
    <location>
        <begin position="295"/>
        <end position="318"/>
    </location>
</feature>
<keyword evidence="1" id="KW-0812">Transmembrane</keyword>
<organism evidence="3 4">
    <name type="scientific">Ambispora gerdemannii</name>
    <dbReference type="NCBI Taxonomy" id="144530"/>
    <lineage>
        <taxon>Eukaryota</taxon>
        <taxon>Fungi</taxon>
        <taxon>Fungi incertae sedis</taxon>
        <taxon>Mucoromycota</taxon>
        <taxon>Glomeromycotina</taxon>
        <taxon>Glomeromycetes</taxon>
        <taxon>Archaeosporales</taxon>
        <taxon>Ambisporaceae</taxon>
        <taxon>Ambispora</taxon>
    </lineage>
</organism>
<evidence type="ECO:0000313" key="4">
    <source>
        <dbReference type="Proteomes" id="UP000789831"/>
    </source>
</evidence>
<feature type="chain" id="PRO_5040251351" evidence="2">
    <location>
        <begin position="18"/>
        <end position="412"/>
    </location>
</feature>
<dbReference type="SUPFAM" id="SSF117281">
    <property type="entry name" value="Kelch motif"/>
    <property type="match status" value="1"/>
</dbReference>
<keyword evidence="1" id="KW-1133">Transmembrane helix</keyword>
<comment type="caution">
    <text evidence="3">The sequence shown here is derived from an EMBL/GenBank/DDBJ whole genome shotgun (WGS) entry which is preliminary data.</text>
</comment>
<dbReference type="AlphaFoldDB" id="A0A9N9GV31"/>
<name>A0A9N9GV31_9GLOM</name>
<dbReference type="Proteomes" id="UP000789831">
    <property type="component" value="Unassembled WGS sequence"/>
</dbReference>
<protein>
    <submittedName>
        <fullName evidence="3">11098_t:CDS:1</fullName>
    </submittedName>
</protein>
<dbReference type="InterPro" id="IPR015915">
    <property type="entry name" value="Kelch-typ_b-propeller"/>
</dbReference>
<keyword evidence="4" id="KW-1185">Reference proteome</keyword>
<evidence type="ECO:0000313" key="3">
    <source>
        <dbReference type="EMBL" id="CAG8636385.1"/>
    </source>
</evidence>
<dbReference type="Pfam" id="PF24681">
    <property type="entry name" value="Kelch_KLHDC2_KLHL20_DRC7"/>
    <property type="match status" value="1"/>
</dbReference>
<dbReference type="Gene3D" id="2.120.10.80">
    <property type="entry name" value="Kelch-type beta propeller"/>
    <property type="match status" value="1"/>
</dbReference>
<evidence type="ECO:0000256" key="1">
    <source>
        <dbReference type="SAM" id="Phobius"/>
    </source>
</evidence>
<reference evidence="3" key="1">
    <citation type="submission" date="2021-06" db="EMBL/GenBank/DDBJ databases">
        <authorList>
            <person name="Kallberg Y."/>
            <person name="Tangrot J."/>
            <person name="Rosling A."/>
        </authorList>
    </citation>
    <scope>NUCLEOTIDE SEQUENCE</scope>
    <source>
        <strain evidence="3">MT106</strain>
    </source>
</reference>
<sequence>MSHFKILALRCICLFYAKPNPDLTVDWNAQNPVFAKADGLLDLSTLRYATTNLVVKDNQPNTPYTYTKVIPHGQPPPEPRSYVSSVVDSFGRIYIWGGNAEDTYYSNTYYDNTMYIFDTNSSTWTYNMPSYAPDARDDYTATLLPNGKIIYIGGIYTDYGDGVNINEIWIYDTYKTQSPWSLKTAKNYTELVNRYGHSAVLGESPRSVPTSNFGLLVLDTRDYSWNQPYSQNAPDKYSIPKYHTATVYQNYMIVTFGALRASGTYLSSAQILDLSNGNYKWIGDFIVPTSSKKKIIIIVTIVSIIVVALVIGVSAFLINKRRKKKLLVTTNLQTTNIPPPLSYSDLPFSNNNTTNNQTAVVNVPHEQLPEAVSSRESNPLRYNPIANPIIVDNLSGSITQNLPSLIENKKRN</sequence>
<dbReference type="PANTHER" id="PTHR23244">
    <property type="entry name" value="KELCH REPEAT DOMAIN"/>
    <property type="match status" value="1"/>
</dbReference>
<accession>A0A9N9GV31</accession>
<gene>
    <name evidence="3" type="ORF">AGERDE_LOCUS10764</name>
</gene>